<sequence>MLELTSTCPSLRLINGPRVPKGGFIRRKGTLIYLRPAGGPAEQIDLAKPRYNKEGRTTVIEILDEGRSTDFTWQLYSVVGPAGEDVWKAFLPCCDNLRFAC</sequence>
<dbReference type="OrthoDB" id="3270296at2759"/>
<dbReference type="Proteomes" id="UP000054248">
    <property type="component" value="Unassembled WGS sequence"/>
</dbReference>
<reference evidence="1 2" key="1">
    <citation type="submission" date="2014-04" db="EMBL/GenBank/DDBJ databases">
        <authorList>
            <consortium name="DOE Joint Genome Institute"/>
            <person name="Kuo A."/>
            <person name="Girlanda M."/>
            <person name="Perotto S."/>
            <person name="Kohler A."/>
            <person name="Nagy L.G."/>
            <person name="Floudas D."/>
            <person name="Copeland A."/>
            <person name="Barry K.W."/>
            <person name="Cichocki N."/>
            <person name="Veneault-Fourrey C."/>
            <person name="LaButti K."/>
            <person name="Lindquist E.A."/>
            <person name="Lipzen A."/>
            <person name="Lundell T."/>
            <person name="Morin E."/>
            <person name="Murat C."/>
            <person name="Sun H."/>
            <person name="Tunlid A."/>
            <person name="Henrissat B."/>
            <person name="Grigoriev I.V."/>
            <person name="Hibbett D.S."/>
            <person name="Martin F."/>
            <person name="Nordberg H.P."/>
            <person name="Cantor M.N."/>
            <person name="Hua S.X."/>
        </authorList>
    </citation>
    <scope>NUCLEOTIDE SEQUENCE [LARGE SCALE GENOMIC DNA]</scope>
    <source>
        <strain evidence="1 2">MUT 4182</strain>
    </source>
</reference>
<keyword evidence="2" id="KW-1185">Reference proteome</keyword>
<name>A0A0C3LBE7_9AGAM</name>
<dbReference type="AlphaFoldDB" id="A0A0C3LBE7"/>
<dbReference type="HOGENOM" id="CLU_2293768_0_0_1"/>
<organism evidence="1 2">
    <name type="scientific">Tulasnella calospora MUT 4182</name>
    <dbReference type="NCBI Taxonomy" id="1051891"/>
    <lineage>
        <taxon>Eukaryota</taxon>
        <taxon>Fungi</taxon>
        <taxon>Dikarya</taxon>
        <taxon>Basidiomycota</taxon>
        <taxon>Agaricomycotina</taxon>
        <taxon>Agaricomycetes</taxon>
        <taxon>Cantharellales</taxon>
        <taxon>Tulasnellaceae</taxon>
        <taxon>Tulasnella</taxon>
    </lineage>
</organism>
<evidence type="ECO:0000313" key="1">
    <source>
        <dbReference type="EMBL" id="KIO31198.1"/>
    </source>
</evidence>
<reference evidence="2" key="2">
    <citation type="submission" date="2015-01" db="EMBL/GenBank/DDBJ databases">
        <title>Evolutionary Origins and Diversification of the Mycorrhizal Mutualists.</title>
        <authorList>
            <consortium name="DOE Joint Genome Institute"/>
            <consortium name="Mycorrhizal Genomics Consortium"/>
            <person name="Kohler A."/>
            <person name="Kuo A."/>
            <person name="Nagy L.G."/>
            <person name="Floudas D."/>
            <person name="Copeland A."/>
            <person name="Barry K.W."/>
            <person name="Cichocki N."/>
            <person name="Veneault-Fourrey C."/>
            <person name="LaButti K."/>
            <person name="Lindquist E.A."/>
            <person name="Lipzen A."/>
            <person name="Lundell T."/>
            <person name="Morin E."/>
            <person name="Murat C."/>
            <person name="Riley R."/>
            <person name="Ohm R."/>
            <person name="Sun H."/>
            <person name="Tunlid A."/>
            <person name="Henrissat B."/>
            <person name="Grigoriev I.V."/>
            <person name="Hibbett D.S."/>
            <person name="Martin F."/>
        </authorList>
    </citation>
    <scope>NUCLEOTIDE SEQUENCE [LARGE SCALE GENOMIC DNA]</scope>
    <source>
        <strain evidence="2">MUT 4182</strain>
    </source>
</reference>
<proteinExistence type="predicted"/>
<protein>
    <submittedName>
        <fullName evidence="1">Uncharacterized protein</fullName>
    </submittedName>
</protein>
<gene>
    <name evidence="1" type="ORF">M407DRAFT_241897</name>
</gene>
<dbReference type="EMBL" id="KN822965">
    <property type="protein sequence ID" value="KIO31198.1"/>
    <property type="molecule type" value="Genomic_DNA"/>
</dbReference>
<accession>A0A0C3LBE7</accession>
<evidence type="ECO:0000313" key="2">
    <source>
        <dbReference type="Proteomes" id="UP000054248"/>
    </source>
</evidence>